<keyword evidence="3" id="KW-0378">Hydrolase</keyword>
<name>A0A671SEG0_9TELE</name>
<feature type="signal peptide" evidence="4">
    <location>
        <begin position="1"/>
        <end position="21"/>
    </location>
</feature>
<dbReference type="Ensembl" id="ENSSANT00000099985.1">
    <property type="protein sequence ID" value="ENSSANP00000094150.1"/>
    <property type="gene ID" value="ENSSANG00000046413.1"/>
</dbReference>
<dbReference type="GO" id="GO:0004843">
    <property type="term" value="F:cysteine-type deubiquitinase activity"/>
    <property type="evidence" value="ECO:0007669"/>
    <property type="project" value="UniProtKB-EC"/>
</dbReference>
<dbReference type="Pfam" id="PF00443">
    <property type="entry name" value="UCH"/>
    <property type="match status" value="1"/>
</dbReference>
<dbReference type="PANTHER" id="PTHR21646">
    <property type="entry name" value="UBIQUITIN CARBOXYL-TERMINAL HYDROLASE"/>
    <property type="match status" value="1"/>
</dbReference>
<organism evidence="6 7">
    <name type="scientific">Sinocyclocheilus anshuiensis</name>
    <dbReference type="NCBI Taxonomy" id="1608454"/>
    <lineage>
        <taxon>Eukaryota</taxon>
        <taxon>Metazoa</taxon>
        <taxon>Chordata</taxon>
        <taxon>Craniata</taxon>
        <taxon>Vertebrata</taxon>
        <taxon>Euteleostomi</taxon>
        <taxon>Actinopterygii</taxon>
        <taxon>Neopterygii</taxon>
        <taxon>Teleostei</taxon>
        <taxon>Ostariophysi</taxon>
        <taxon>Cypriniformes</taxon>
        <taxon>Cyprinidae</taxon>
        <taxon>Cyprininae</taxon>
        <taxon>Sinocyclocheilus</taxon>
    </lineage>
</organism>
<feature type="chain" id="PRO_5025565668" description="ubiquitinyl hydrolase 1" evidence="4">
    <location>
        <begin position="22"/>
        <end position="353"/>
    </location>
</feature>
<keyword evidence="4" id="KW-0732">Signal</keyword>
<dbReference type="InterPro" id="IPR050185">
    <property type="entry name" value="Ub_carboxyl-term_hydrolase"/>
</dbReference>
<dbReference type="AlphaFoldDB" id="A0A671SEG0"/>
<dbReference type="GO" id="GO:0016579">
    <property type="term" value="P:protein deubiquitination"/>
    <property type="evidence" value="ECO:0007669"/>
    <property type="project" value="InterPro"/>
</dbReference>
<dbReference type="PANTHER" id="PTHR21646:SF27">
    <property type="entry name" value="UBIQUITIN CARBOXYL-TERMINAL HYDROLASE 8"/>
    <property type="match status" value="1"/>
</dbReference>
<dbReference type="InterPro" id="IPR038765">
    <property type="entry name" value="Papain-like_cys_pep_sf"/>
</dbReference>
<feature type="domain" description="USP" evidence="5">
    <location>
        <begin position="69"/>
        <end position="353"/>
    </location>
</feature>
<evidence type="ECO:0000256" key="3">
    <source>
        <dbReference type="ARBA" id="ARBA00022801"/>
    </source>
</evidence>
<reference evidence="6" key="2">
    <citation type="submission" date="2025-09" db="UniProtKB">
        <authorList>
            <consortium name="Ensembl"/>
        </authorList>
    </citation>
    <scope>IDENTIFICATION</scope>
</reference>
<dbReference type="SUPFAM" id="SSF54001">
    <property type="entry name" value="Cysteine proteinases"/>
    <property type="match status" value="1"/>
</dbReference>
<dbReference type="InterPro" id="IPR001394">
    <property type="entry name" value="Peptidase_C19_UCH"/>
</dbReference>
<protein>
    <recommendedName>
        <fullName evidence="2">ubiquitinyl hydrolase 1</fullName>
        <ecNumber evidence="2">3.4.19.12</ecNumber>
    </recommendedName>
</protein>
<evidence type="ECO:0000313" key="7">
    <source>
        <dbReference type="Proteomes" id="UP000472260"/>
    </source>
</evidence>
<evidence type="ECO:0000259" key="5">
    <source>
        <dbReference type="PROSITE" id="PS50235"/>
    </source>
</evidence>
<reference evidence="6" key="1">
    <citation type="submission" date="2025-08" db="UniProtKB">
        <authorList>
            <consortium name="Ensembl"/>
        </authorList>
    </citation>
    <scope>IDENTIFICATION</scope>
</reference>
<proteinExistence type="predicted"/>
<comment type="catalytic activity">
    <reaction evidence="1">
        <text>Thiol-dependent hydrolysis of ester, thioester, amide, peptide and isopeptide bonds formed by the C-terminal Gly of ubiquitin (a 76-residue protein attached to proteins as an intracellular targeting signal).</text>
        <dbReference type="EC" id="3.4.19.12"/>
    </reaction>
</comment>
<accession>A0A671SEG0</accession>
<sequence length="353" mass="40290">MKVRAAGVCRVVLLFAGVSNPELLVSAVSGHGDRHLQILPLSHQPRARPSAAQIRNLNPVFGSQGPLLTGLRNLGNTCYMNSILQCLCNTVAMADYFNRNIYQHDINRVNQSDSVSVCVCVYGHSLVLCQADKRRGYKEEDIDHLDDVSAAELAWSKHRLLNESIIVALFQGQFKSTVQCMSCQHKSRTFETFMYLTLEMTSSSKCSLQDCLKLFSKEERLTDSNRFYCRHCKTHRDAIKKMQIWKVPPILLVHLKRFKYDGRWREKLQTLVDFPLDNLDLSQYVIGPKPNLKKYNLYAVSNHYGGLDGGHYTAYCKNPLKQRWFKFDDHEVSDISASSVRSAAAYIFFYSSL</sequence>
<dbReference type="Proteomes" id="UP000472260">
    <property type="component" value="Unassembled WGS sequence"/>
</dbReference>
<evidence type="ECO:0000256" key="4">
    <source>
        <dbReference type="SAM" id="SignalP"/>
    </source>
</evidence>
<evidence type="ECO:0000313" key="6">
    <source>
        <dbReference type="Ensembl" id="ENSSANP00000094150.1"/>
    </source>
</evidence>
<evidence type="ECO:0000256" key="2">
    <source>
        <dbReference type="ARBA" id="ARBA00012759"/>
    </source>
</evidence>
<evidence type="ECO:0000256" key="1">
    <source>
        <dbReference type="ARBA" id="ARBA00000707"/>
    </source>
</evidence>
<dbReference type="EC" id="3.4.19.12" evidence="2"/>
<dbReference type="InterPro" id="IPR018200">
    <property type="entry name" value="USP_CS"/>
</dbReference>
<dbReference type="PROSITE" id="PS50235">
    <property type="entry name" value="USP_3"/>
    <property type="match status" value="1"/>
</dbReference>
<dbReference type="PROSITE" id="PS00972">
    <property type="entry name" value="USP_1"/>
    <property type="match status" value="1"/>
</dbReference>
<dbReference type="CDD" id="cd02674">
    <property type="entry name" value="Peptidase_C19R"/>
    <property type="match status" value="1"/>
</dbReference>
<dbReference type="InterPro" id="IPR028889">
    <property type="entry name" value="USP"/>
</dbReference>
<dbReference type="Gene3D" id="3.90.70.10">
    <property type="entry name" value="Cysteine proteinases"/>
    <property type="match status" value="2"/>
</dbReference>
<keyword evidence="7" id="KW-1185">Reference proteome</keyword>
<dbReference type="PROSITE" id="PS00973">
    <property type="entry name" value="USP_2"/>
    <property type="match status" value="1"/>
</dbReference>